<protein>
    <submittedName>
        <fullName evidence="1">Uncharacterized protein</fullName>
    </submittedName>
</protein>
<evidence type="ECO:0000313" key="1">
    <source>
        <dbReference type="EMBL" id="MEQ2238176.1"/>
    </source>
</evidence>
<accession>A0ABV0U1U1</accession>
<evidence type="ECO:0000313" key="2">
    <source>
        <dbReference type="Proteomes" id="UP001482620"/>
    </source>
</evidence>
<reference evidence="1 2" key="1">
    <citation type="submission" date="2021-06" db="EMBL/GenBank/DDBJ databases">
        <authorList>
            <person name="Palmer J.M."/>
        </authorList>
    </citation>
    <scope>NUCLEOTIDE SEQUENCE [LARGE SCALE GENOMIC DNA]</scope>
    <source>
        <strain evidence="2">if_2019</strain>
        <tissue evidence="1">Muscle</tissue>
    </source>
</reference>
<organism evidence="1 2">
    <name type="scientific">Ilyodon furcidens</name>
    <name type="common">goldbreast splitfin</name>
    <dbReference type="NCBI Taxonomy" id="33524"/>
    <lineage>
        <taxon>Eukaryota</taxon>
        <taxon>Metazoa</taxon>
        <taxon>Chordata</taxon>
        <taxon>Craniata</taxon>
        <taxon>Vertebrata</taxon>
        <taxon>Euteleostomi</taxon>
        <taxon>Actinopterygii</taxon>
        <taxon>Neopterygii</taxon>
        <taxon>Teleostei</taxon>
        <taxon>Neoteleostei</taxon>
        <taxon>Acanthomorphata</taxon>
        <taxon>Ovalentaria</taxon>
        <taxon>Atherinomorphae</taxon>
        <taxon>Cyprinodontiformes</taxon>
        <taxon>Goodeidae</taxon>
        <taxon>Ilyodon</taxon>
    </lineage>
</organism>
<dbReference type="Proteomes" id="UP001482620">
    <property type="component" value="Unassembled WGS sequence"/>
</dbReference>
<dbReference type="EMBL" id="JAHRIQ010050918">
    <property type="protein sequence ID" value="MEQ2238176.1"/>
    <property type="molecule type" value="Genomic_DNA"/>
</dbReference>
<sequence length="119" mass="12983">MHLPMSCYRFGPQQPSNMTEESSQTKDPANGLEFISLLEYFRMQGREDYAPVGGGAIGRAHCSPQAVAVASTATRSVTTRSSFRVLGRVCPGEPAFCSCPDLTVTTCELRMRNCSNVRT</sequence>
<keyword evidence="2" id="KW-1185">Reference proteome</keyword>
<comment type="caution">
    <text evidence="1">The sequence shown here is derived from an EMBL/GenBank/DDBJ whole genome shotgun (WGS) entry which is preliminary data.</text>
</comment>
<gene>
    <name evidence="1" type="ORF">ILYODFUR_030588</name>
</gene>
<proteinExistence type="predicted"/>
<name>A0ABV0U1U1_9TELE</name>